<dbReference type="Proteomes" id="UP001374579">
    <property type="component" value="Unassembled WGS sequence"/>
</dbReference>
<evidence type="ECO:0000256" key="1">
    <source>
        <dbReference type="ARBA" id="ARBA00004651"/>
    </source>
</evidence>
<keyword evidence="7" id="KW-0675">Receptor</keyword>
<dbReference type="GO" id="GO:0004995">
    <property type="term" value="F:tachykinin receptor activity"/>
    <property type="evidence" value="ECO:0007669"/>
    <property type="project" value="InterPro"/>
</dbReference>
<keyword evidence="5" id="KW-0297">G-protein coupled receptor</keyword>
<protein>
    <recommendedName>
        <fullName evidence="11">G-protein coupled receptors family 1 profile domain-containing protein</fullName>
    </recommendedName>
</protein>
<feature type="transmembrane region" description="Helical" evidence="10">
    <location>
        <begin position="42"/>
        <end position="60"/>
    </location>
</feature>
<feature type="compositionally biased region" description="Gly residues" evidence="9">
    <location>
        <begin position="127"/>
        <end position="153"/>
    </location>
</feature>
<evidence type="ECO:0000256" key="6">
    <source>
        <dbReference type="ARBA" id="ARBA00023136"/>
    </source>
</evidence>
<evidence type="ECO:0000256" key="4">
    <source>
        <dbReference type="ARBA" id="ARBA00022989"/>
    </source>
</evidence>
<dbReference type="InterPro" id="IPR017452">
    <property type="entry name" value="GPCR_Rhodpsn_7TM"/>
</dbReference>
<keyword evidence="13" id="KW-1185">Reference proteome</keyword>
<dbReference type="Gene3D" id="1.20.1070.10">
    <property type="entry name" value="Rhodopsin 7-helix transmembrane proteins"/>
    <property type="match status" value="1"/>
</dbReference>
<feature type="region of interest" description="Disordered" evidence="9">
    <location>
        <begin position="126"/>
        <end position="164"/>
    </location>
</feature>
<evidence type="ECO:0000256" key="8">
    <source>
        <dbReference type="ARBA" id="ARBA00023224"/>
    </source>
</evidence>
<feature type="region of interest" description="Disordered" evidence="9">
    <location>
        <begin position="186"/>
        <end position="219"/>
    </location>
</feature>
<comment type="subcellular location">
    <subcellularLocation>
        <location evidence="1">Cell membrane</location>
        <topology evidence="1">Multi-pass membrane protein</topology>
    </subcellularLocation>
</comment>
<sequence length="219" mass="24045">MMMTVVGIYSTCWLPLHTITILGDTNPFIWHNPGIRYVWLSAHWLAMSSCMYNPLIYWWMSERFRGGYKFLLKSIKYQCCTCGHDSLMRMSGRPELHFQSSYSQAGDYATGAPPPPPMPIYRNTAQGGRGVGVNGGGEGGGGNVEGGGGGGSRNGREGSGRGRWMEEDRKHKQNGFIFCHDLHADKGETIPLKKTSETLESGLGSEDGGDGEETRPAYL</sequence>
<keyword evidence="3 10" id="KW-0812">Transmembrane</keyword>
<dbReference type="SUPFAM" id="SSF81321">
    <property type="entry name" value="Family A G protein-coupled receptor-like"/>
    <property type="match status" value="1"/>
</dbReference>
<comment type="caution">
    <text evidence="12">The sequence shown here is derived from an EMBL/GenBank/DDBJ whole genome shotgun (WGS) entry which is preliminary data.</text>
</comment>
<evidence type="ECO:0000256" key="2">
    <source>
        <dbReference type="ARBA" id="ARBA00022475"/>
    </source>
</evidence>
<keyword evidence="6 10" id="KW-0472">Membrane</keyword>
<evidence type="ECO:0000313" key="12">
    <source>
        <dbReference type="EMBL" id="KAK7113036.1"/>
    </source>
</evidence>
<dbReference type="PROSITE" id="PS50262">
    <property type="entry name" value="G_PROTEIN_RECEP_F1_2"/>
    <property type="match status" value="1"/>
</dbReference>
<dbReference type="EMBL" id="JBAMIC010000002">
    <property type="protein sequence ID" value="KAK7113036.1"/>
    <property type="molecule type" value="Genomic_DNA"/>
</dbReference>
<evidence type="ECO:0000256" key="7">
    <source>
        <dbReference type="ARBA" id="ARBA00023170"/>
    </source>
</evidence>
<evidence type="ECO:0000313" key="13">
    <source>
        <dbReference type="Proteomes" id="UP001374579"/>
    </source>
</evidence>
<proteinExistence type="predicted"/>
<keyword evidence="8" id="KW-0807">Transducer</keyword>
<dbReference type="PANTHER" id="PTHR46925:SF2">
    <property type="entry name" value="G-PROTEIN COUPLED RECEPTOR TKR-1-RELATED"/>
    <property type="match status" value="1"/>
</dbReference>
<evidence type="ECO:0000259" key="11">
    <source>
        <dbReference type="PROSITE" id="PS50262"/>
    </source>
</evidence>
<dbReference type="PANTHER" id="PTHR46925">
    <property type="entry name" value="G-PROTEIN COUPLED RECEPTOR TKR-1-RELATED"/>
    <property type="match status" value="1"/>
</dbReference>
<accession>A0AAN9BUU9</accession>
<dbReference type="InterPro" id="IPR001681">
    <property type="entry name" value="Neurokn_rcpt"/>
</dbReference>
<evidence type="ECO:0000256" key="9">
    <source>
        <dbReference type="SAM" id="MobiDB-lite"/>
    </source>
</evidence>
<name>A0AAN9BUU9_9CAEN</name>
<dbReference type="GO" id="GO:0005886">
    <property type="term" value="C:plasma membrane"/>
    <property type="evidence" value="ECO:0007669"/>
    <property type="project" value="UniProtKB-SubCell"/>
</dbReference>
<evidence type="ECO:0000256" key="10">
    <source>
        <dbReference type="SAM" id="Phobius"/>
    </source>
</evidence>
<feature type="compositionally biased region" description="Basic and acidic residues" evidence="9">
    <location>
        <begin position="154"/>
        <end position="164"/>
    </location>
</feature>
<evidence type="ECO:0000256" key="5">
    <source>
        <dbReference type="ARBA" id="ARBA00023040"/>
    </source>
</evidence>
<evidence type="ECO:0000256" key="3">
    <source>
        <dbReference type="ARBA" id="ARBA00022692"/>
    </source>
</evidence>
<dbReference type="AlphaFoldDB" id="A0AAN9BUU9"/>
<gene>
    <name evidence="12" type="ORF">V1264_012397</name>
</gene>
<reference evidence="12 13" key="1">
    <citation type="submission" date="2024-02" db="EMBL/GenBank/DDBJ databases">
        <title>Chromosome-scale genome assembly of the rough periwinkle Littorina saxatilis.</title>
        <authorList>
            <person name="De Jode A."/>
            <person name="Faria R."/>
            <person name="Formenti G."/>
            <person name="Sims Y."/>
            <person name="Smith T.P."/>
            <person name="Tracey A."/>
            <person name="Wood J.M.D."/>
            <person name="Zagrodzka Z.B."/>
            <person name="Johannesson K."/>
            <person name="Butlin R.K."/>
            <person name="Leder E.H."/>
        </authorList>
    </citation>
    <scope>NUCLEOTIDE SEQUENCE [LARGE SCALE GENOMIC DNA]</scope>
    <source>
        <strain evidence="12">Snail1</strain>
        <tissue evidence="12">Muscle</tissue>
    </source>
</reference>
<feature type="domain" description="G-protein coupled receptors family 1 profile" evidence="11">
    <location>
        <begin position="1"/>
        <end position="57"/>
    </location>
</feature>
<keyword evidence="4 10" id="KW-1133">Transmembrane helix</keyword>
<keyword evidence="2" id="KW-1003">Cell membrane</keyword>
<organism evidence="12 13">
    <name type="scientific">Littorina saxatilis</name>
    <dbReference type="NCBI Taxonomy" id="31220"/>
    <lineage>
        <taxon>Eukaryota</taxon>
        <taxon>Metazoa</taxon>
        <taxon>Spiralia</taxon>
        <taxon>Lophotrochozoa</taxon>
        <taxon>Mollusca</taxon>
        <taxon>Gastropoda</taxon>
        <taxon>Caenogastropoda</taxon>
        <taxon>Littorinimorpha</taxon>
        <taxon>Littorinoidea</taxon>
        <taxon>Littorinidae</taxon>
        <taxon>Littorina</taxon>
    </lineage>
</organism>